<evidence type="ECO:0000256" key="1">
    <source>
        <dbReference type="ARBA" id="ARBA00006586"/>
    </source>
</evidence>
<dbReference type="InterPro" id="IPR002692">
    <property type="entry name" value="S45"/>
</dbReference>
<dbReference type="AlphaFoldDB" id="A0A7X0VA99"/>
<evidence type="ECO:0000256" key="2">
    <source>
        <dbReference type="ARBA" id="ARBA00022801"/>
    </source>
</evidence>
<sequence>MARIYRDPQGVPHVRGTSVLDVAHGQGEVTARDRAWQLEHLRRRAAGSCAEVLGEPALAWDRLARRTRIEATARRAHEALDDESRAFVAAYVGGVNDGLHADAPELVRLGIAPAPWEPWTPLAVFLAQHLLFAGLAGKLWEHRARALLGDDAALLSHEGPLTPGSNAWVVGGARTASGRPLVAGDPHRVLESPGVYQQVRLACEDPDDPFDVVGFAFPGVPGVQHFAHAGEVAWAITNASADYQDVYAERLRRVGERTEALGPDGWEPAEAWTESVPVRGRAEAASVEVVVTARGPLFEGSVAAGTGLSLRAASDVLGDLGLAALLPLLRARSVADVDAALDHWVEPVNNVVVADRAGAVRYRIAGRVPVRAEANRHGIVDAADPGGAWTGWLTDVPRHDVADDDAVVTANERRGPESEPIGVAFAPPHRADRLHALLDGRDDLVPADFAAFHRDTLHLPAAAQQRLVAGLAVSGPAAAVQALVVGFDGRMEASSAAAAAYAAWRNAFVRRIAAAPVFAGFAQPHGHDPAFAPSLDLTGRIGLGLETLVARGTPYGLDLAGLAAAALDDAVGHAATWGETHVFAPLHGFDLAADDLVAPAVPATALDGDLDCVRCAGSLPGVTDACYRGSVARYVWDLDDRQAGGWVVPMGAAGDPRDPHHLDQHAAWAAGELAPIVTDWDRLTAE</sequence>
<keyword evidence="2" id="KW-0378">Hydrolase</keyword>
<keyword evidence="3" id="KW-0865">Zymogen</keyword>
<comment type="cofactor">
    <cofactor evidence="5">
        <name>Ca(2+)</name>
        <dbReference type="ChEBI" id="CHEBI:29108"/>
    </cofactor>
    <text evidence="5">Binds 1 Ca(2+) ion per dimer.</text>
</comment>
<evidence type="ECO:0000256" key="3">
    <source>
        <dbReference type="ARBA" id="ARBA00023145"/>
    </source>
</evidence>
<dbReference type="GO" id="GO:0017000">
    <property type="term" value="P:antibiotic biosynthetic process"/>
    <property type="evidence" value="ECO:0007669"/>
    <property type="project" value="InterPro"/>
</dbReference>
<protein>
    <submittedName>
        <fullName evidence="6">Penicillin acylase family protein</fullName>
    </submittedName>
</protein>
<comment type="similarity">
    <text evidence="1">Belongs to the peptidase S45 family.</text>
</comment>
<comment type="caution">
    <text evidence="6">The sequence shown here is derived from an EMBL/GenBank/DDBJ whole genome shotgun (WGS) entry which is preliminary data.</text>
</comment>
<dbReference type="Pfam" id="PF01804">
    <property type="entry name" value="Penicil_amidase"/>
    <property type="match status" value="1"/>
</dbReference>
<dbReference type="GO" id="GO:0016811">
    <property type="term" value="F:hydrolase activity, acting on carbon-nitrogen (but not peptide) bonds, in linear amides"/>
    <property type="evidence" value="ECO:0007669"/>
    <property type="project" value="InterPro"/>
</dbReference>
<dbReference type="SUPFAM" id="SSF56235">
    <property type="entry name" value="N-terminal nucleophile aminohydrolases (Ntn hydrolases)"/>
    <property type="match status" value="1"/>
</dbReference>
<dbReference type="InterPro" id="IPR029055">
    <property type="entry name" value="Ntn_hydrolases_N"/>
</dbReference>
<dbReference type="InterPro" id="IPR014395">
    <property type="entry name" value="Pen/GL7ACA/AHL_acylase"/>
</dbReference>
<evidence type="ECO:0000256" key="4">
    <source>
        <dbReference type="PIRSR" id="PIRSR001227-1"/>
    </source>
</evidence>
<keyword evidence="7" id="KW-1185">Reference proteome</keyword>
<dbReference type="Gene3D" id="1.10.1400.10">
    <property type="match status" value="1"/>
</dbReference>
<name>A0A7X0VA99_9ACTN</name>
<dbReference type="InterPro" id="IPR043147">
    <property type="entry name" value="Penicillin_amidase_A-knob"/>
</dbReference>
<dbReference type="Gene3D" id="3.60.20.10">
    <property type="entry name" value="Glutamine Phosphoribosylpyrophosphate, subunit 1, domain 1"/>
    <property type="match status" value="1"/>
</dbReference>
<evidence type="ECO:0000313" key="6">
    <source>
        <dbReference type="EMBL" id="MBB6626772.1"/>
    </source>
</evidence>
<dbReference type="RefSeq" id="WP_185252006.1">
    <property type="nucleotide sequence ID" value="NZ_JACKXE010000001.1"/>
</dbReference>
<dbReference type="PIRSF" id="PIRSF001227">
    <property type="entry name" value="Pen_acylase"/>
    <property type="match status" value="1"/>
</dbReference>
<gene>
    <name evidence="6" type="ORF">H5V45_05500</name>
</gene>
<proteinExistence type="inferred from homology"/>
<evidence type="ECO:0000313" key="7">
    <source>
        <dbReference type="Proteomes" id="UP000523955"/>
    </source>
</evidence>
<accession>A0A7X0VA99</accession>
<dbReference type="GO" id="GO:0046872">
    <property type="term" value="F:metal ion binding"/>
    <property type="evidence" value="ECO:0007669"/>
    <property type="project" value="UniProtKB-KW"/>
</dbReference>
<organism evidence="6 7">
    <name type="scientific">Nocardioides luti</name>
    <dbReference type="NCBI Taxonomy" id="2761101"/>
    <lineage>
        <taxon>Bacteria</taxon>
        <taxon>Bacillati</taxon>
        <taxon>Actinomycetota</taxon>
        <taxon>Actinomycetes</taxon>
        <taxon>Propionibacteriales</taxon>
        <taxon>Nocardioidaceae</taxon>
        <taxon>Nocardioides</taxon>
    </lineage>
</organism>
<keyword evidence="5" id="KW-0106">Calcium</keyword>
<dbReference type="InterPro" id="IPR023343">
    <property type="entry name" value="Penicillin_amidase_dom1"/>
</dbReference>
<dbReference type="EMBL" id="JACKXE010000001">
    <property type="protein sequence ID" value="MBB6626772.1"/>
    <property type="molecule type" value="Genomic_DNA"/>
</dbReference>
<keyword evidence="5" id="KW-0479">Metal-binding</keyword>
<dbReference type="PANTHER" id="PTHR34218:SF4">
    <property type="entry name" value="ACYL-HOMOSERINE LACTONE ACYLASE QUIP"/>
    <property type="match status" value="1"/>
</dbReference>
<feature type="binding site" evidence="5">
    <location>
        <position position="242"/>
    </location>
    <ligand>
        <name>Ca(2+)</name>
        <dbReference type="ChEBI" id="CHEBI:29108"/>
    </ligand>
</feature>
<dbReference type="Proteomes" id="UP000523955">
    <property type="component" value="Unassembled WGS sequence"/>
</dbReference>
<feature type="binding site" evidence="5">
    <location>
        <position position="245"/>
    </location>
    <ligand>
        <name>Ca(2+)</name>
        <dbReference type="ChEBI" id="CHEBI:29108"/>
    </ligand>
</feature>
<dbReference type="Gene3D" id="2.30.120.10">
    <property type="match status" value="1"/>
</dbReference>
<reference evidence="6 7" key="1">
    <citation type="submission" date="2020-08" db="EMBL/GenBank/DDBJ databases">
        <authorList>
            <person name="Seo M.-J."/>
        </authorList>
    </citation>
    <scope>NUCLEOTIDE SEQUENCE [LARGE SCALE GENOMIC DNA]</scope>
    <source>
        <strain evidence="6 7">KIGAM211</strain>
    </source>
</reference>
<dbReference type="Gene3D" id="1.10.439.10">
    <property type="entry name" value="Penicillin Amidohydrolase, domain 1"/>
    <property type="match status" value="1"/>
</dbReference>
<dbReference type="PANTHER" id="PTHR34218">
    <property type="entry name" value="PEPTIDASE S45 PENICILLIN AMIDASE"/>
    <property type="match status" value="1"/>
</dbReference>
<feature type="active site" description="Nucleophile" evidence="4">
    <location>
        <position position="165"/>
    </location>
</feature>
<evidence type="ECO:0000256" key="5">
    <source>
        <dbReference type="PIRSR" id="PIRSR001227-2"/>
    </source>
</evidence>
<dbReference type="InterPro" id="IPR043146">
    <property type="entry name" value="Penicillin_amidase_N_B-knob"/>
</dbReference>